<evidence type="ECO:0000313" key="1">
    <source>
        <dbReference type="EMBL" id="POY38767.1"/>
    </source>
</evidence>
<dbReference type="OrthoDB" id="9771071at2"/>
<name>A0A2S5A943_9FLAO</name>
<dbReference type="EMBL" id="PQVG01000006">
    <property type="protein sequence ID" value="POY38767.1"/>
    <property type="molecule type" value="Genomic_DNA"/>
</dbReference>
<dbReference type="RefSeq" id="WP_103806341.1">
    <property type="nucleotide sequence ID" value="NZ_PQVG01000006.1"/>
</dbReference>
<keyword evidence="2" id="KW-1185">Reference proteome</keyword>
<dbReference type="Gene3D" id="2.40.160.50">
    <property type="entry name" value="membrane protein fhac: a member of the omp85/tpsb transporter family"/>
    <property type="match status" value="1"/>
</dbReference>
<dbReference type="AlphaFoldDB" id="A0A2S5A943"/>
<dbReference type="Proteomes" id="UP000237310">
    <property type="component" value="Unassembled WGS sequence"/>
</dbReference>
<comment type="caution">
    <text evidence="1">The sequence shown here is derived from an EMBL/GenBank/DDBJ whole genome shotgun (WGS) entry which is preliminary data.</text>
</comment>
<reference evidence="1 2" key="1">
    <citation type="submission" date="2018-01" db="EMBL/GenBank/DDBJ databases">
        <authorList>
            <person name="Gaut B.S."/>
            <person name="Morton B.R."/>
            <person name="Clegg M.T."/>
            <person name="Duvall M.R."/>
        </authorList>
    </citation>
    <scope>NUCLEOTIDE SEQUENCE [LARGE SCALE GENOMIC DNA]</scope>
    <source>
        <strain evidence="1 2">HR-AY</strain>
    </source>
</reference>
<proteinExistence type="predicted"/>
<sequence>MREIPTMRYQGDITALAETEWRWDFTNRHSLVTFSGTAKAFDSGDTFRNSSWRVSGGAGWRYLLARKLKLRAGIDVARGPEEWAYYIVFGTNWVK</sequence>
<gene>
    <name evidence="1" type="ORF">C3L50_11570</name>
</gene>
<organism evidence="1 2">
    <name type="scientific">Flavobacterium alvei</name>
    <dbReference type="NCBI Taxonomy" id="2080416"/>
    <lineage>
        <taxon>Bacteria</taxon>
        <taxon>Pseudomonadati</taxon>
        <taxon>Bacteroidota</taxon>
        <taxon>Flavobacteriia</taxon>
        <taxon>Flavobacteriales</taxon>
        <taxon>Flavobacteriaceae</taxon>
        <taxon>Flavobacterium</taxon>
    </lineage>
</organism>
<evidence type="ECO:0008006" key="3">
    <source>
        <dbReference type="Google" id="ProtNLM"/>
    </source>
</evidence>
<evidence type="ECO:0000313" key="2">
    <source>
        <dbReference type="Proteomes" id="UP000237310"/>
    </source>
</evidence>
<accession>A0A2S5A943</accession>
<protein>
    <recommendedName>
        <fullName evidence="3">Bacterial surface antigen (D15) domain-containing protein</fullName>
    </recommendedName>
</protein>